<dbReference type="eggNOG" id="ENOG502S5I1">
    <property type="taxonomic scope" value="Eukaryota"/>
</dbReference>
<dbReference type="HOGENOM" id="CLU_080754_0_0_1"/>
<reference evidence="3" key="2">
    <citation type="submission" date="2012-01" db="EMBL/GenBank/DDBJ databases">
        <authorList>
            <person name="Byrne K."/>
        </authorList>
    </citation>
    <scope>NUCLEOTIDE SEQUENCE</scope>
    <source>
        <strain evidence="3">Type strain:CBS 2517</strain>
    </source>
</reference>
<evidence type="ECO:0000313" key="3">
    <source>
        <dbReference type="EMBL" id="CCF59868.1"/>
    </source>
</evidence>
<dbReference type="STRING" id="1071382.H2AZR8"/>
<dbReference type="KEGG" id="kaf:KAFR_0I00870"/>
<dbReference type="Proteomes" id="UP000005220">
    <property type="component" value="Chromosome 9"/>
</dbReference>
<dbReference type="RefSeq" id="XP_003959003.1">
    <property type="nucleotide sequence ID" value="XM_003958954.1"/>
</dbReference>
<feature type="coiled-coil region" evidence="1">
    <location>
        <begin position="45"/>
        <end position="82"/>
    </location>
</feature>
<accession>H2AZR8</accession>
<proteinExistence type="predicted"/>
<dbReference type="FunCoup" id="H2AZR8">
    <property type="interactions" value="202"/>
</dbReference>
<dbReference type="OrthoDB" id="4058956at2759"/>
<evidence type="ECO:0000256" key="1">
    <source>
        <dbReference type="SAM" id="Coils"/>
    </source>
</evidence>
<dbReference type="InParanoid" id="H2AZR8"/>
<organism evidence="3 4">
    <name type="scientific">Kazachstania africana (strain ATCC 22294 / BCRC 22015 / CBS 2517 / CECT 1963 / NBRC 1671 / NRRL Y-8276)</name>
    <name type="common">Yeast</name>
    <name type="synonym">Kluyveromyces africanus</name>
    <dbReference type="NCBI Taxonomy" id="1071382"/>
    <lineage>
        <taxon>Eukaryota</taxon>
        <taxon>Fungi</taxon>
        <taxon>Dikarya</taxon>
        <taxon>Ascomycota</taxon>
        <taxon>Saccharomycotina</taxon>
        <taxon>Saccharomycetes</taxon>
        <taxon>Saccharomycetales</taxon>
        <taxon>Saccharomycetaceae</taxon>
        <taxon>Kazachstania</taxon>
    </lineage>
</organism>
<evidence type="ECO:0000313" key="4">
    <source>
        <dbReference type="Proteomes" id="UP000005220"/>
    </source>
</evidence>
<feature type="region of interest" description="Disordered" evidence="2">
    <location>
        <begin position="149"/>
        <end position="202"/>
    </location>
</feature>
<evidence type="ECO:0000256" key="2">
    <source>
        <dbReference type="SAM" id="MobiDB-lite"/>
    </source>
</evidence>
<dbReference type="Pfam" id="PF10422">
    <property type="entry name" value="LRS4"/>
    <property type="match status" value="1"/>
</dbReference>
<keyword evidence="4" id="KW-1185">Reference proteome</keyword>
<feature type="compositionally biased region" description="Acidic residues" evidence="2">
    <location>
        <begin position="156"/>
        <end position="171"/>
    </location>
</feature>
<protein>
    <submittedName>
        <fullName evidence="3">Uncharacterized protein</fullName>
    </submittedName>
</protein>
<name>H2AZR8_KAZAF</name>
<dbReference type="InterPro" id="IPR018479">
    <property type="entry name" value="Lrs4/Mde4"/>
</dbReference>
<keyword evidence="1" id="KW-0175">Coiled coil</keyword>
<sequence>MSTLVQLISNYYKSVEKAEKIYNHYIAREPNLSTTSSAPKIVNETLLLQKQLSDLTSQVQNLKRENDNLKESIKLYKALNESKISNYKKIIDNLQNDNTVKDNKDFSFHLLSPVIDRKRSVLGSHTIFDKRVRSDSDEVEDVLVKFDTPSLKDFSNDDDDDDDDDDEEEDAFSTASNTSKKRKLTKRKINNIRDDDNDNNSN</sequence>
<dbReference type="AlphaFoldDB" id="H2AZR8"/>
<gene>
    <name evidence="3" type="primary">KAFR0I00870</name>
    <name evidence="3" type="ORF">KAFR_0I00870</name>
</gene>
<feature type="compositionally biased region" description="Basic residues" evidence="2">
    <location>
        <begin position="179"/>
        <end position="190"/>
    </location>
</feature>
<dbReference type="EMBL" id="HE650829">
    <property type="protein sequence ID" value="CCF59868.1"/>
    <property type="molecule type" value="Genomic_DNA"/>
</dbReference>
<reference evidence="3" key="1">
    <citation type="journal article" date="2011" name="Proc. Natl. Acad. Sci. U.S.A.">
        <title>Evolutionary erosion of yeast sex chromosomes by mating-type switching accidents.</title>
        <authorList>
            <person name="Gordon J.L."/>
            <person name="Armisen D."/>
            <person name="Proux-Wera E."/>
            <person name="Oheigeartaigh S.S."/>
            <person name="Byrne K.P."/>
            <person name="Wolfe K.H."/>
        </authorList>
    </citation>
    <scope>NUCLEOTIDE SEQUENCE [LARGE SCALE GENOMIC DNA]</scope>
    <source>
        <strain evidence="3">Type strain:CBS 2517</strain>
    </source>
</reference>
<dbReference type="GeneID" id="13883504"/>